<evidence type="ECO:0000256" key="13">
    <source>
        <dbReference type="ARBA" id="ARBA00022840"/>
    </source>
</evidence>
<dbReference type="Gene3D" id="3.30.200.20">
    <property type="entry name" value="Phosphorylase Kinase, domain 1"/>
    <property type="match status" value="1"/>
</dbReference>
<evidence type="ECO:0000256" key="8">
    <source>
        <dbReference type="ARBA" id="ARBA00022679"/>
    </source>
</evidence>
<evidence type="ECO:0000256" key="1">
    <source>
        <dbReference type="ARBA" id="ARBA00001946"/>
    </source>
</evidence>
<evidence type="ECO:0000256" key="3">
    <source>
        <dbReference type="ARBA" id="ARBA00010886"/>
    </source>
</evidence>
<dbReference type="InterPro" id="IPR011009">
    <property type="entry name" value="Kinase-like_dom_sf"/>
</dbReference>
<feature type="compositionally biased region" description="Polar residues" evidence="16">
    <location>
        <begin position="755"/>
        <end position="764"/>
    </location>
</feature>
<dbReference type="GO" id="GO:0004674">
    <property type="term" value="F:protein serine/threonine kinase activity"/>
    <property type="evidence" value="ECO:0007669"/>
    <property type="project" value="UniProtKB-KW"/>
</dbReference>
<dbReference type="Pfam" id="PF25390">
    <property type="entry name" value="WD40_RLD"/>
    <property type="match status" value="1"/>
</dbReference>
<feature type="compositionally biased region" description="Basic and acidic residues" evidence="16">
    <location>
        <begin position="793"/>
        <end position="822"/>
    </location>
</feature>
<dbReference type="PANTHER" id="PTHR44535">
    <property type="entry name" value="PROTEIN CBG16200"/>
    <property type="match status" value="1"/>
</dbReference>
<dbReference type="PROSITE" id="PS00108">
    <property type="entry name" value="PROTEIN_KINASE_ST"/>
    <property type="match status" value="1"/>
</dbReference>
<dbReference type="InterPro" id="IPR008271">
    <property type="entry name" value="Ser/Thr_kinase_AS"/>
</dbReference>
<name>A0A8J1U2X3_OWEFU</name>
<evidence type="ECO:0000313" key="18">
    <source>
        <dbReference type="Proteomes" id="UP000749559"/>
    </source>
</evidence>
<dbReference type="GO" id="GO:0005524">
    <property type="term" value="F:ATP binding"/>
    <property type="evidence" value="ECO:0007669"/>
    <property type="project" value="UniProtKB-KW"/>
</dbReference>
<dbReference type="InterPro" id="IPR000719">
    <property type="entry name" value="Prot_kinase_dom"/>
</dbReference>
<gene>
    <name evidence="17" type="ORF">OFUS_LOCUS17134</name>
</gene>
<protein>
    <recommendedName>
        <fullName evidence="4">non-specific serine/threonine protein kinase</fullName>
        <ecNumber evidence="4">2.7.11.1</ecNumber>
    </recommendedName>
</protein>
<keyword evidence="14" id="KW-0460">Magnesium</keyword>
<comment type="similarity">
    <text evidence="3">Belongs to the protein kinase superfamily. NEK Ser/Thr protein kinase family. NIMA subfamily.</text>
</comment>
<keyword evidence="18" id="KW-1185">Reference proteome</keyword>
<evidence type="ECO:0000256" key="2">
    <source>
        <dbReference type="ARBA" id="ARBA00004496"/>
    </source>
</evidence>
<organism evidence="17 18">
    <name type="scientific">Owenia fusiformis</name>
    <name type="common">Polychaete worm</name>
    <dbReference type="NCBI Taxonomy" id="6347"/>
    <lineage>
        <taxon>Eukaryota</taxon>
        <taxon>Metazoa</taxon>
        <taxon>Spiralia</taxon>
        <taxon>Lophotrochozoa</taxon>
        <taxon>Annelida</taxon>
        <taxon>Polychaeta</taxon>
        <taxon>Sedentaria</taxon>
        <taxon>Canalipalpata</taxon>
        <taxon>Sabellida</taxon>
        <taxon>Oweniida</taxon>
        <taxon>Oweniidae</taxon>
        <taxon>Owenia</taxon>
    </lineage>
</organism>
<keyword evidence="13" id="KW-0067">ATP-binding</keyword>
<evidence type="ECO:0000256" key="14">
    <source>
        <dbReference type="ARBA" id="ARBA00022842"/>
    </source>
</evidence>
<evidence type="ECO:0000256" key="4">
    <source>
        <dbReference type="ARBA" id="ARBA00012513"/>
    </source>
</evidence>
<comment type="subcellular location">
    <subcellularLocation>
        <location evidence="2">Cytoplasm</location>
    </subcellularLocation>
</comment>
<keyword evidence="9" id="KW-0479">Metal-binding</keyword>
<evidence type="ECO:0000256" key="15">
    <source>
        <dbReference type="SAM" id="Coils"/>
    </source>
</evidence>
<dbReference type="PRINTS" id="PR00633">
    <property type="entry name" value="RCCNDNSATION"/>
</dbReference>
<sequence length="927" mass="102838">MELQPTEAGSSFTIPFGKKSKGSHVEDEDDNPLEAMYVPVRVLGHGAFGEAVLYRKTEDNSLVVWKEVDLGRLSDKERRDSQNEIDILALLNHTNIVTYYNHFMDGQTLLIEMEYANGGSMYHKIFLQPEGELFKEELIIWYIFQVLSAVEYIHEYSILHRDIKTLNIFLTKSGLCKMGDFGISKVLDTRSQMAESVVGTPYYMSPELIKGQQYNSKSDMWACGCVLYELLTLERVFNATNLLKMANNIVRVEHAEIDGRYSSEMKKLCDDLLSKEADKRPEAAECLKYPLFVDRNKMEKKVWELNSATRRARMSASSTSELFIQPVITSQSSEVFQWGGGKQYPQKLSLFEKNNCALQVATGHSHFAVITVEKELYTWASAQTGGTLCGQLGHGDTAHYKVPKKVQELEGIPIKQVSCGEEHSACITDEGMMYTFGSNYYGCLGVEEADEEVLLPLQVPFFAENPVEMVSCGQSHVVALTRDNQVYTWGCGEFGRLGHGDEDDRMEPTKVDFKGKRKIRFVEAGIDGTFVVTTGGRVMACGSNEHNKLGFNSIADGLRNKRQVKVSYDIPHLKTFSTVKTLSRYNIVTVASGNTHSAAIDMYGQLITFGSNKYGQLGVGDFKTRPGVNLVLGLLTGQRVKKVSCGDGFTVVSTSANQIYSFGNNENGRLGFALSDQGRGPNGKSFAKPKPIFGSLHFVPDLACKHWNTLIVAEQVLNQKTIRSPNTSGSGGKLCSLSEDDMSVFESDGEIVSPRNKSSDSGVATATDRSEIPPWLQAELDEAAEIELANSPRPDDPISSTKKDDQENSEDHLTSAQKDIEQKKDVVEGKVKVDPGNIDNIDINAISRITIENSEDILENDNNNTIEKEGKALNDIDDVDANDTAEVNALVNELKNKIMMLEEENLQLKNVVETQAKRIEALEAVGK</sequence>
<comment type="caution">
    <text evidence="17">The sequence shown here is derived from an EMBL/GenBank/DDBJ whole genome shotgun (WGS) entry which is preliminary data.</text>
</comment>
<evidence type="ECO:0000256" key="6">
    <source>
        <dbReference type="ARBA" id="ARBA00022527"/>
    </source>
</evidence>
<evidence type="ECO:0000256" key="10">
    <source>
        <dbReference type="ARBA" id="ARBA00022737"/>
    </source>
</evidence>
<dbReference type="SUPFAM" id="SSF50985">
    <property type="entry name" value="RCC1/BLIP-II"/>
    <property type="match status" value="1"/>
</dbReference>
<evidence type="ECO:0000256" key="5">
    <source>
        <dbReference type="ARBA" id="ARBA00022490"/>
    </source>
</evidence>
<dbReference type="SUPFAM" id="SSF56112">
    <property type="entry name" value="Protein kinase-like (PK-like)"/>
    <property type="match status" value="1"/>
</dbReference>
<dbReference type="PROSITE" id="PS50012">
    <property type="entry name" value="RCC1_3"/>
    <property type="match status" value="6"/>
</dbReference>
<keyword evidence="11" id="KW-0547">Nucleotide-binding</keyword>
<keyword evidence="5" id="KW-0963">Cytoplasm</keyword>
<dbReference type="GO" id="GO:0005737">
    <property type="term" value="C:cytoplasm"/>
    <property type="evidence" value="ECO:0007669"/>
    <property type="project" value="UniProtKB-SubCell"/>
</dbReference>
<dbReference type="PROSITE" id="PS50011">
    <property type="entry name" value="PROTEIN_KINASE_DOM"/>
    <property type="match status" value="1"/>
</dbReference>
<dbReference type="EMBL" id="CAIIXF020000008">
    <property type="protein sequence ID" value="CAH1792116.1"/>
    <property type="molecule type" value="Genomic_DNA"/>
</dbReference>
<feature type="region of interest" description="Disordered" evidence="16">
    <location>
        <begin position="788"/>
        <end position="822"/>
    </location>
</feature>
<dbReference type="Gene3D" id="2.130.10.30">
    <property type="entry name" value="Regulator of chromosome condensation 1/beta-lactamase-inhibitor protein II"/>
    <property type="match status" value="2"/>
</dbReference>
<dbReference type="OrthoDB" id="248923at2759"/>
<keyword evidence="7" id="KW-0597">Phosphoprotein</keyword>
<reference evidence="17" key="1">
    <citation type="submission" date="2022-03" db="EMBL/GenBank/DDBJ databases">
        <authorList>
            <person name="Martin C."/>
        </authorList>
    </citation>
    <scope>NUCLEOTIDE SEQUENCE</scope>
</reference>
<accession>A0A8J1U2X3</accession>
<evidence type="ECO:0000256" key="12">
    <source>
        <dbReference type="ARBA" id="ARBA00022777"/>
    </source>
</evidence>
<keyword evidence="12" id="KW-0418">Kinase</keyword>
<dbReference type="InterPro" id="IPR058923">
    <property type="entry name" value="RCC1-like_dom"/>
</dbReference>
<dbReference type="FunFam" id="3.30.200.20:FF:000097">
    <property type="entry name" value="Probable serine/threonine-protein kinase nek1"/>
    <property type="match status" value="1"/>
</dbReference>
<dbReference type="GO" id="GO:0046872">
    <property type="term" value="F:metal ion binding"/>
    <property type="evidence" value="ECO:0007669"/>
    <property type="project" value="UniProtKB-KW"/>
</dbReference>
<dbReference type="InterPro" id="IPR051997">
    <property type="entry name" value="STK_NEK"/>
</dbReference>
<evidence type="ECO:0000256" key="16">
    <source>
        <dbReference type="SAM" id="MobiDB-lite"/>
    </source>
</evidence>
<dbReference type="Pfam" id="PF00069">
    <property type="entry name" value="Pkinase"/>
    <property type="match status" value="1"/>
</dbReference>
<dbReference type="InterPro" id="IPR009091">
    <property type="entry name" value="RCC1/BLIP-II"/>
</dbReference>
<dbReference type="AlphaFoldDB" id="A0A8J1U2X3"/>
<evidence type="ECO:0000256" key="9">
    <source>
        <dbReference type="ARBA" id="ARBA00022723"/>
    </source>
</evidence>
<feature type="region of interest" description="Disordered" evidence="16">
    <location>
        <begin position="1"/>
        <end position="30"/>
    </location>
</feature>
<feature type="region of interest" description="Disordered" evidence="16">
    <location>
        <begin position="746"/>
        <end position="774"/>
    </location>
</feature>
<dbReference type="InterPro" id="IPR000408">
    <property type="entry name" value="Reg_chr_condens"/>
</dbReference>
<keyword evidence="15" id="KW-0175">Coiled coil</keyword>
<dbReference type="SMART" id="SM00220">
    <property type="entry name" value="S_TKc"/>
    <property type="match status" value="1"/>
</dbReference>
<proteinExistence type="inferred from homology"/>
<evidence type="ECO:0000313" key="17">
    <source>
        <dbReference type="EMBL" id="CAH1792116.1"/>
    </source>
</evidence>
<comment type="cofactor">
    <cofactor evidence="1">
        <name>Mg(2+)</name>
        <dbReference type="ChEBI" id="CHEBI:18420"/>
    </cofactor>
</comment>
<dbReference type="Proteomes" id="UP000749559">
    <property type="component" value="Unassembled WGS sequence"/>
</dbReference>
<dbReference type="Gene3D" id="1.10.510.10">
    <property type="entry name" value="Transferase(Phosphotransferase) domain 1"/>
    <property type="match status" value="1"/>
</dbReference>
<keyword evidence="6" id="KW-0723">Serine/threonine-protein kinase</keyword>
<dbReference type="PROSITE" id="PS00626">
    <property type="entry name" value="RCC1_2"/>
    <property type="match status" value="1"/>
</dbReference>
<evidence type="ECO:0000256" key="11">
    <source>
        <dbReference type="ARBA" id="ARBA00022741"/>
    </source>
</evidence>
<keyword evidence="8" id="KW-0808">Transferase</keyword>
<evidence type="ECO:0000256" key="7">
    <source>
        <dbReference type="ARBA" id="ARBA00022553"/>
    </source>
</evidence>
<dbReference type="PANTHER" id="PTHR44535:SF1">
    <property type="entry name" value="SERINE_THREONINE-PROTEIN KINASE NEK9"/>
    <property type="match status" value="1"/>
</dbReference>
<keyword evidence="10" id="KW-0677">Repeat</keyword>
<feature type="coiled-coil region" evidence="15">
    <location>
        <begin position="884"/>
        <end position="918"/>
    </location>
</feature>
<dbReference type="EC" id="2.7.11.1" evidence="4"/>